<evidence type="ECO:0000256" key="2">
    <source>
        <dbReference type="ARBA" id="ARBA00022670"/>
    </source>
</evidence>
<dbReference type="GO" id="GO:0006508">
    <property type="term" value="P:proteolysis"/>
    <property type="evidence" value="ECO:0007669"/>
    <property type="project" value="UniProtKB-UniRule"/>
</dbReference>
<keyword evidence="12" id="KW-1185">Reference proteome</keyword>
<dbReference type="PROSITE" id="PS52034">
    <property type="entry name" value="PEPTIDASE_M32"/>
    <property type="match status" value="1"/>
</dbReference>
<comment type="catalytic activity">
    <reaction evidence="6 8">
        <text>Release of a C-terminal amino acid with broad specificity, except for -Pro.</text>
        <dbReference type="EC" id="3.4.17.19"/>
    </reaction>
</comment>
<comment type="caution">
    <text evidence="11">The sequence shown here is derived from an EMBL/GenBank/DDBJ whole genome shotgun (WGS) entry which is preliminary data.</text>
</comment>
<evidence type="ECO:0000256" key="8">
    <source>
        <dbReference type="PIRNR" id="PIRNR006615"/>
    </source>
</evidence>
<proteinExistence type="inferred from homology"/>
<accession>A0A4R1BTD0</accession>
<gene>
    <name evidence="11" type="ORF">E0L93_01565</name>
</gene>
<protein>
    <recommendedName>
        <fullName evidence="8">Metal-dependent carboxypeptidase</fullName>
        <ecNumber evidence="8">3.4.17.19</ecNumber>
    </recommendedName>
</protein>
<sequence length="496" mass="56260">MRAYERLEKRFERLGNLYGALSLLHWDTQTMMPRGGAGARGEQLAALSVVCHELLTDPEVEKLLDEAEREGGLNEWQAANLREMRRSWVHAGALDAELISEFSRARSACEMVWREARPANDFAAVRPGLERVLELVREAGRAKAEKLGIPPYDALLDEYEPGGSSEKIDRLFDDFAAFLPDFLEEVLARQEREPEIPPLGGPFDESSQRQIALKMMETLGFDFDHGRLDTSLHAFCMGMPQDVRVTTRYDENDPMKSLLTVLHETGHALYEQGLPRRWRLQPVGQSCSTSLHESQSLLVEKQAGHSPEFFRFAAPVMREIFGSSGAAWEPENLYRRCTRVERSLIRIDADEVTYPAHVILRYRLEKAMVEGGLEVKDLPGAWNEGMRELIGVVPPDDRDGCLQDIHWYEGLFAYFPTYTLGAMSAAQLFDAARREEPEIMSGIERGDFAPLLDWLRKNVHEKGALRSPDELISEATGRPLDSEVFKRHLKARYLSG</sequence>
<evidence type="ECO:0000256" key="4">
    <source>
        <dbReference type="ARBA" id="ARBA00022801"/>
    </source>
</evidence>
<keyword evidence="2 8" id="KW-0645">Protease</keyword>
<keyword evidence="5 8" id="KW-0482">Metalloprotease</keyword>
<dbReference type="PANTHER" id="PTHR34217">
    <property type="entry name" value="METAL-DEPENDENT CARBOXYPEPTIDASE"/>
    <property type="match status" value="1"/>
</dbReference>
<dbReference type="Gene3D" id="1.10.1370.30">
    <property type="match status" value="1"/>
</dbReference>
<evidence type="ECO:0000313" key="11">
    <source>
        <dbReference type="EMBL" id="TCJ20536.1"/>
    </source>
</evidence>
<dbReference type="Pfam" id="PF02074">
    <property type="entry name" value="Peptidase_M32"/>
    <property type="match status" value="1"/>
</dbReference>
<dbReference type="CDD" id="cd06460">
    <property type="entry name" value="M32_Taq"/>
    <property type="match status" value="1"/>
</dbReference>
<comment type="similarity">
    <text evidence="7 8">Belongs to the peptidase M32 family.</text>
</comment>
<feature type="binding site" evidence="9">
    <location>
        <position position="263"/>
    </location>
    <ligand>
        <name>Zn(2+)</name>
        <dbReference type="ChEBI" id="CHEBI:29105"/>
        <note>catalytic</note>
    </ligand>
</feature>
<feature type="active site" description="Proton donor/acceptor" evidence="10">
    <location>
        <position position="264"/>
    </location>
</feature>
<dbReference type="AlphaFoldDB" id="A0A4R1BTD0"/>
<dbReference type="SUPFAM" id="SSF55486">
    <property type="entry name" value="Metalloproteases ('zincins'), catalytic domain"/>
    <property type="match status" value="1"/>
</dbReference>
<dbReference type="RefSeq" id="WP_132687534.1">
    <property type="nucleotide sequence ID" value="NZ_SKBU01000003.1"/>
</dbReference>
<dbReference type="PIRSF" id="PIRSF006615">
    <property type="entry name" value="Zn_crbxpep_Taq"/>
    <property type="match status" value="1"/>
</dbReference>
<dbReference type="EC" id="3.4.17.19" evidence="8"/>
<evidence type="ECO:0000256" key="1">
    <source>
        <dbReference type="ARBA" id="ARBA00022645"/>
    </source>
</evidence>
<reference evidence="11 12" key="1">
    <citation type="submission" date="2019-03" db="EMBL/GenBank/DDBJ databases">
        <title>Whole genome sequence of a novel Rubrobacter taiwanensis strain, isolated from Yellowstone National Park.</title>
        <authorList>
            <person name="Freed S."/>
            <person name="Ramaley R.F."/>
            <person name="Kyndt J.A."/>
        </authorList>
    </citation>
    <scope>NUCLEOTIDE SEQUENCE [LARGE SCALE GENOMIC DNA]</scope>
    <source>
        <strain evidence="11 12">Yellowstone</strain>
    </source>
</reference>
<feature type="binding site" evidence="9">
    <location>
        <position position="267"/>
    </location>
    <ligand>
        <name>Zn(2+)</name>
        <dbReference type="ChEBI" id="CHEBI:29105"/>
        <note>catalytic</note>
    </ligand>
</feature>
<feature type="binding site" evidence="9">
    <location>
        <position position="293"/>
    </location>
    <ligand>
        <name>Zn(2+)</name>
        <dbReference type="ChEBI" id="CHEBI:29105"/>
        <note>catalytic</note>
    </ligand>
</feature>
<evidence type="ECO:0000313" key="12">
    <source>
        <dbReference type="Proteomes" id="UP000295244"/>
    </source>
</evidence>
<keyword evidence="9" id="KW-0862">Zinc</keyword>
<comment type="function">
    <text evidence="8">Broad specificity carboxypetidase that releases amino acids sequentially from the C-terminus, including neutral, aromatic, polar and basic residues.</text>
</comment>
<keyword evidence="1 8" id="KW-0121">Carboxypeptidase</keyword>
<dbReference type="EMBL" id="SKBU01000003">
    <property type="protein sequence ID" value="TCJ20536.1"/>
    <property type="molecule type" value="Genomic_DNA"/>
</dbReference>
<evidence type="ECO:0000256" key="10">
    <source>
        <dbReference type="PIRSR" id="PIRSR006615-2"/>
    </source>
</evidence>
<evidence type="ECO:0000256" key="7">
    <source>
        <dbReference type="ARBA" id="ARBA00061580"/>
    </source>
</evidence>
<dbReference type="PANTHER" id="PTHR34217:SF1">
    <property type="entry name" value="CARBOXYPEPTIDASE 1"/>
    <property type="match status" value="1"/>
</dbReference>
<comment type="cofactor">
    <cofactor evidence="9">
        <name>Zn(2+)</name>
        <dbReference type="ChEBI" id="CHEBI:29105"/>
    </cofactor>
    <text evidence="9">Binds 1 zinc ion per subunit.</text>
</comment>
<dbReference type="FunFam" id="1.10.1370.30:FF:000003">
    <property type="entry name" value="Thermostable carboxypeptidase 1"/>
    <property type="match status" value="1"/>
</dbReference>
<dbReference type="GO" id="GO:0004181">
    <property type="term" value="F:metallocarboxypeptidase activity"/>
    <property type="evidence" value="ECO:0007669"/>
    <property type="project" value="UniProtKB-UniRule"/>
</dbReference>
<dbReference type="OrthoDB" id="9772308at2"/>
<evidence type="ECO:0000256" key="3">
    <source>
        <dbReference type="ARBA" id="ARBA00022723"/>
    </source>
</evidence>
<dbReference type="InterPro" id="IPR001333">
    <property type="entry name" value="Peptidase_M32_Taq"/>
</dbReference>
<keyword evidence="3 8" id="KW-0479">Metal-binding</keyword>
<dbReference type="GO" id="GO:0008270">
    <property type="term" value="F:zinc ion binding"/>
    <property type="evidence" value="ECO:0007669"/>
    <property type="project" value="UniProtKB-ARBA"/>
</dbReference>
<evidence type="ECO:0000256" key="9">
    <source>
        <dbReference type="PIRSR" id="PIRSR006615-1"/>
    </source>
</evidence>
<evidence type="ECO:0000256" key="6">
    <source>
        <dbReference type="ARBA" id="ARBA00052755"/>
    </source>
</evidence>
<dbReference type="Proteomes" id="UP000295244">
    <property type="component" value="Unassembled WGS sequence"/>
</dbReference>
<evidence type="ECO:0000256" key="5">
    <source>
        <dbReference type="ARBA" id="ARBA00023049"/>
    </source>
</evidence>
<name>A0A4R1BTD0_9ACTN</name>
<dbReference type="PRINTS" id="PR00998">
    <property type="entry name" value="CRBOXYPTASET"/>
</dbReference>
<organism evidence="11 12">
    <name type="scientific">Rubrobacter taiwanensis</name>
    <dbReference type="NCBI Taxonomy" id="185139"/>
    <lineage>
        <taxon>Bacteria</taxon>
        <taxon>Bacillati</taxon>
        <taxon>Actinomycetota</taxon>
        <taxon>Rubrobacteria</taxon>
        <taxon>Rubrobacterales</taxon>
        <taxon>Rubrobacteraceae</taxon>
        <taxon>Rubrobacter</taxon>
    </lineage>
</organism>
<keyword evidence="4 8" id="KW-0378">Hydrolase</keyword>